<reference evidence="2" key="1">
    <citation type="submission" date="2021-06" db="EMBL/GenBank/DDBJ databases">
        <title>Comparative genomics, transcriptomics and evolutionary studies reveal genomic signatures of adaptation to plant cell wall in hemibiotrophic fungi.</title>
        <authorList>
            <consortium name="DOE Joint Genome Institute"/>
            <person name="Baroncelli R."/>
            <person name="Diaz J.F."/>
            <person name="Benocci T."/>
            <person name="Peng M."/>
            <person name="Battaglia E."/>
            <person name="Haridas S."/>
            <person name="Andreopoulos W."/>
            <person name="Labutti K."/>
            <person name="Pangilinan J."/>
            <person name="Floch G.L."/>
            <person name="Makela M.R."/>
            <person name="Henrissat B."/>
            <person name="Grigoriev I.V."/>
            <person name="Crouch J.A."/>
            <person name="De Vries R.P."/>
            <person name="Sukno S.A."/>
            <person name="Thon M.R."/>
        </authorList>
    </citation>
    <scope>NUCLEOTIDE SEQUENCE</scope>
    <source>
        <strain evidence="2">CBS 125086</strain>
    </source>
</reference>
<evidence type="ECO:0000256" key="1">
    <source>
        <dbReference type="SAM" id="Phobius"/>
    </source>
</evidence>
<keyword evidence="1" id="KW-1133">Transmembrane helix</keyword>
<dbReference type="RefSeq" id="XP_060412415.1">
    <property type="nucleotide sequence ID" value="XM_060551991.1"/>
</dbReference>
<name>A0AAD8PWH2_9PEZI</name>
<feature type="transmembrane region" description="Helical" evidence="1">
    <location>
        <begin position="101"/>
        <end position="122"/>
    </location>
</feature>
<feature type="transmembrane region" description="Helical" evidence="1">
    <location>
        <begin position="40"/>
        <end position="61"/>
    </location>
</feature>
<keyword evidence="1" id="KW-0472">Membrane</keyword>
<dbReference type="Proteomes" id="UP001230504">
    <property type="component" value="Unassembled WGS sequence"/>
</dbReference>
<dbReference type="EMBL" id="JAHLJV010000044">
    <property type="protein sequence ID" value="KAK1585391.1"/>
    <property type="molecule type" value="Genomic_DNA"/>
</dbReference>
<keyword evidence="1" id="KW-0812">Transmembrane</keyword>
<feature type="transmembrane region" description="Helical" evidence="1">
    <location>
        <begin position="67"/>
        <end position="89"/>
    </location>
</feature>
<keyword evidence="3" id="KW-1185">Reference proteome</keyword>
<sequence>MSCQHSQLTEIVDRSTGCESVIARRLQDSRNALTKSWTTSILFMIGSPSTIATVSFFSGLSPPVDRLLTAAQLMALMPCFIQLDVYLRFHLNHCTNPIARRVLSVALGLGISGVACIAFMFAPPPFYTVVRSRWSPN</sequence>
<dbReference type="AlphaFoldDB" id="A0AAD8PWH2"/>
<gene>
    <name evidence="2" type="ORF">LY79DRAFT_267500</name>
</gene>
<organism evidence="2 3">
    <name type="scientific">Colletotrichum navitas</name>
    <dbReference type="NCBI Taxonomy" id="681940"/>
    <lineage>
        <taxon>Eukaryota</taxon>
        <taxon>Fungi</taxon>
        <taxon>Dikarya</taxon>
        <taxon>Ascomycota</taxon>
        <taxon>Pezizomycotina</taxon>
        <taxon>Sordariomycetes</taxon>
        <taxon>Hypocreomycetidae</taxon>
        <taxon>Glomerellales</taxon>
        <taxon>Glomerellaceae</taxon>
        <taxon>Colletotrichum</taxon>
        <taxon>Colletotrichum graminicola species complex</taxon>
    </lineage>
</organism>
<proteinExistence type="predicted"/>
<comment type="caution">
    <text evidence="2">The sequence shown here is derived from an EMBL/GenBank/DDBJ whole genome shotgun (WGS) entry which is preliminary data.</text>
</comment>
<evidence type="ECO:0000313" key="2">
    <source>
        <dbReference type="EMBL" id="KAK1585391.1"/>
    </source>
</evidence>
<accession>A0AAD8PWH2</accession>
<evidence type="ECO:0000313" key="3">
    <source>
        <dbReference type="Proteomes" id="UP001230504"/>
    </source>
</evidence>
<protein>
    <submittedName>
        <fullName evidence="2">Uncharacterized protein</fullName>
    </submittedName>
</protein>
<dbReference type="GeneID" id="85436231"/>